<evidence type="ECO:0000313" key="4">
    <source>
        <dbReference type="Proteomes" id="UP001175227"/>
    </source>
</evidence>
<dbReference type="Proteomes" id="UP001175227">
    <property type="component" value="Unassembled WGS sequence"/>
</dbReference>
<reference evidence="3" key="1">
    <citation type="submission" date="2023-06" db="EMBL/GenBank/DDBJ databases">
        <authorList>
            <consortium name="Lawrence Berkeley National Laboratory"/>
            <person name="Ahrendt S."/>
            <person name="Sahu N."/>
            <person name="Indic B."/>
            <person name="Wong-Bajracharya J."/>
            <person name="Merenyi Z."/>
            <person name="Ke H.-M."/>
            <person name="Monk M."/>
            <person name="Kocsube S."/>
            <person name="Drula E."/>
            <person name="Lipzen A."/>
            <person name="Balint B."/>
            <person name="Henrissat B."/>
            <person name="Andreopoulos B."/>
            <person name="Martin F.M."/>
            <person name="Harder C.B."/>
            <person name="Rigling D."/>
            <person name="Ford K.L."/>
            <person name="Foster G.D."/>
            <person name="Pangilinan J."/>
            <person name="Papanicolaou A."/>
            <person name="Barry K."/>
            <person name="LaButti K."/>
            <person name="Viragh M."/>
            <person name="Koriabine M."/>
            <person name="Yan M."/>
            <person name="Riley R."/>
            <person name="Champramary S."/>
            <person name="Plett K.L."/>
            <person name="Tsai I.J."/>
            <person name="Slot J."/>
            <person name="Sipos G."/>
            <person name="Plett J."/>
            <person name="Nagy L.G."/>
            <person name="Grigoriev I.V."/>
        </authorList>
    </citation>
    <scope>NUCLEOTIDE SEQUENCE</scope>
    <source>
        <strain evidence="3">ICMP 16352</strain>
    </source>
</reference>
<dbReference type="AlphaFoldDB" id="A0AA39NN97"/>
<evidence type="ECO:0000256" key="1">
    <source>
        <dbReference type="SAM" id="MobiDB-lite"/>
    </source>
</evidence>
<evidence type="ECO:0000259" key="2">
    <source>
        <dbReference type="PROSITE" id="PS50011"/>
    </source>
</evidence>
<protein>
    <recommendedName>
        <fullName evidence="2">Protein kinase domain-containing protein</fullName>
    </recommendedName>
</protein>
<keyword evidence="4" id="KW-1185">Reference proteome</keyword>
<dbReference type="Gene3D" id="1.10.510.10">
    <property type="entry name" value="Transferase(Phosphotransferase) domain 1"/>
    <property type="match status" value="1"/>
</dbReference>
<dbReference type="SUPFAM" id="SSF56112">
    <property type="entry name" value="Protein kinase-like (PK-like)"/>
    <property type="match status" value="1"/>
</dbReference>
<feature type="domain" description="Protein kinase" evidence="2">
    <location>
        <begin position="337"/>
        <end position="499"/>
    </location>
</feature>
<comment type="caution">
    <text evidence="3">The sequence shown here is derived from an EMBL/GenBank/DDBJ whole genome shotgun (WGS) entry which is preliminary data.</text>
</comment>
<evidence type="ECO:0000313" key="3">
    <source>
        <dbReference type="EMBL" id="KAK0468619.1"/>
    </source>
</evidence>
<accession>A0AA39NN97</accession>
<name>A0AA39NN97_9AGAR</name>
<dbReference type="InterPro" id="IPR000719">
    <property type="entry name" value="Prot_kinase_dom"/>
</dbReference>
<dbReference type="PROSITE" id="PS50011">
    <property type="entry name" value="PROTEIN_KINASE_DOM"/>
    <property type="match status" value="1"/>
</dbReference>
<dbReference type="EMBL" id="JAUEPR010000070">
    <property type="protein sequence ID" value="KAK0468619.1"/>
    <property type="molecule type" value="Genomic_DNA"/>
</dbReference>
<dbReference type="GO" id="GO:0005524">
    <property type="term" value="F:ATP binding"/>
    <property type="evidence" value="ECO:0007669"/>
    <property type="project" value="InterPro"/>
</dbReference>
<dbReference type="InterPro" id="IPR011009">
    <property type="entry name" value="Kinase-like_dom_sf"/>
</dbReference>
<gene>
    <name evidence="3" type="ORF">IW261DRAFT_1518443</name>
</gene>
<sequence>MSSVCFQNENNVSEYGGHVAAAVHPVVEAIATAVGLEGSVCVKHRPVTIPQYSQIGDFSFIVGRRTKTEDGCFEFVPLKACSDEDKAYWVLLSKTEALSRSFSLDAAQKQTGAKAMIVKLALKMAVSDADFGLFFGGYIAIAAQLVKSADPSRPGLTLLLSPPFKLQNRPLPIPKTKERLTSFQTNILPEPFLAILVAMLCANLITGHSIKSPPAAFLEPLQLNRMRDVEEEEEKDDESVSNNDRDTGEDRDENNDIPACSLQIRTNAMMLRHPWLNCSDVHRIDLVCHPPQPLSNVPNTTAMKGAIPSTRSLSTSPPQLRNLLRAPRIPSTNIDTVTLVEQVRVGRWSSIYTCRVEGEDKLCIMKLVSECHSEMILREMYMYEVALKGCSLVPQFYGTFQRPAGGWFGFLLENVGDSLEDVYSSEWRDVKADLGVVEWKTLVDSVKKLHSLGVMHGDLEPRNVARSKEGTFKFFDFGWSETHRCRKGRCEEVRELLDV</sequence>
<dbReference type="Pfam" id="PF00069">
    <property type="entry name" value="Pkinase"/>
    <property type="match status" value="1"/>
</dbReference>
<dbReference type="GO" id="GO:0004672">
    <property type="term" value="F:protein kinase activity"/>
    <property type="evidence" value="ECO:0007669"/>
    <property type="project" value="InterPro"/>
</dbReference>
<organism evidence="3 4">
    <name type="scientific">Armillaria novae-zelandiae</name>
    <dbReference type="NCBI Taxonomy" id="153914"/>
    <lineage>
        <taxon>Eukaryota</taxon>
        <taxon>Fungi</taxon>
        <taxon>Dikarya</taxon>
        <taxon>Basidiomycota</taxon>
        <taxon>Agaricomycotina</taxon>
        <taxon>Agaricomycetes</taxon>
        <taxon>Agaricomycetidae</taxon>
        <taxon>Agaricales</taxon>
        <taxon>Marasmiineae</taxon>
        <taxon>Physalacriaceae</taxon>
        <taxon>Armillaria</taxon>
    </lineage>
</organism>
<feature type="region of interest" description="Disordered" evidence="1">
    <location>
        <begin position="229"/>
        <end position="258"/>
    </location>
</feature>
<feature type="compositionally biased region" description="Acidic residues" evidence="1">
    <location>
        <begin position="229"/>
        <end position="239"/>
    </location>
</feature>
<proteinExistence type="predicted"/>